<protein>
    <recommendedName>
        <fullName evidence="3">ESX-1 secretion-associated protein</fullName>
    </recommendedName>
</protein>
<evidence type="ECO:0000313" key="2">
    <source>
        <dbReference type="Proteomes" id="UP000006057"/>
    </source>
</evidence>
<proteinExistence type="predicted"/>
<dbReference type="PATRIC" id="fig|710421.3.peg.66"/>
<dbReference type="GO" id="GO:0009306">
    <property type="term" value="P:protein secretion"/>
    <property type="evidence" value="ECO:0007669"/>
    <property type="project" value="InterPro"/>
</dbReference>
<evidence type="ECO:0000313" key="1">
    <source>
        <dbReference type="EMBL" id="AFM14898.1"/>
    </source>
</evidence>
<dbReference type="EMBL" id="CP003053">
    <property type="protein sequence ID" value="AFM14898.1"/>
    <property type="molecule type" value="Genomic_DNA"/>
</dbReference>
<dbReference type="InterPro" id="IPR022536">
    <property type="entry name" value="EspC"/>
</dbReference>
<accession>I4BC91</accession>
<name>I4BC91_MYCCN</name>
<sequence length="105" mass="10937">MSRHTVQVTTGHLRELAAKHGQAATDVTAATDAPAGVDSRIRRSHGAVAWATAAAVGEIQRARIAAGQGMAGECGALCGHLITAARRYEDTDHESGADLGRRLRP</sequence>
<evidence type="ECO:0008006" key="3">
    <source>
        <dbReference type="Google" id="ProtNLM"/>
    </source>
</evidence>
<reference evidence="1 2" key="1">
    <citation type="submission" date="2012-06" db="EMBL/GenBank/DDBJ databases">
        <title>Complete sequence of chromosome of Mycobacterium chubuense NBB4.</title>
        <authorList>
            <consortium name="US DOE Joint Genome Institute"/>
            <person name="Lucas S."/>
            <person name="Han J."/>
            <person name="Lapidus A."/>
            <person name="Cheng J.-F."/>
            <person name="Goodwin L."/>
            <person name="Pitluck S."/>
            <person name="Peters L."/>
            <person name="Mikhailova N."/>
            <person name="Teshima H."/>
            <person name="Detter J.C."/>
            <person name="Han C."/>
            <person name="Tapia R."/>
            <person name="Land M."/>
            <person name="Hauser L."/>
            <person name="Kyrpides N."/>
            <person name="Ivanova N."/>
            <person name="Pagani I."/>
            <person name="Mattes T."/>
            <person name="Holmes A."/>
            <person name="Rutledge P."/>
            <person name="Paulsen I."/>
            <person name="Coleman N."/>
            <person name="Woyke T."/>
        </authorList>
    </citation>
    <scope>NUCLEOTIDE SEQUENCE [LARGE SCALE GENOMIC DNA]</scope>
    <source>
        <strain evidence="1 2">NBB4</strain>
    </source>
</reference>
<keyword evidence="2" id="KW-1185">Reference proteome</keyword>
<dbReference type="OrthoDB" id="4749834at2"/>
<dbReference type="AlphaFoldDB" id="I4BC91"/>
<dbReference type="Proteomes" id="UP000006057">
    <property type="component" value="Chromosome"/>
</dbReference>
<dbReference type="RefSeq" id="WP_014813390.1">
    <property type="nucleotide sequence ID" value="NC_018027.1"/>
</dbReference>
<dbReference type="Pfam" id="PF10824">
    <property type="entry name" value="T7SS_ESX_EspC"/>
    <property type="match status" value="1"/>
</dbReference>
<dbReference type="eggNOG" id="ENOG5031ST8">
    <property type="taxonomic scope" value="Bacteria"/>
</dbReference>
<gene>
    <name evidence="1" type="ordered locus">Mycch_0070</name>
</gene>
<dbReference type="KEGG" id="mcb:Mycch_0070"/>
<organism evidence="1 2">
    <name type="scientific">Mycolicibacterium chubuense (strain NBB4)</name>
    <name type="common">Mycobacterium chubuense</name>
    <dbReference type="NCBI Taxonomy" id="710421"/>
    <lineage>
        <taxon>Bacteria</taxon>
        <taxon>Bacillati</taxon>
        <taxon>Actinomycetota</taxon>
        <taxon>Actinomycetes</taxon>
        <taxon>Mycobacteriales</taxon>
        <taxon>Mycobacteriaceae</taxon>
        <taxon>Mycolicibacterium</taxon>
    </lineage>
</organism>
<dbReference type="HOGENOM" id="CLU_173991_0_0_11"/>